<dbReference type="NCBIfam" id="NF003740">
    <property type="entry name" value="PRK05337.1"/>
    <property type="match status" value="1"/>
</dbReference>
<dbReference type="InterPro" id="IPR036962">
    <property type="entry name" value="Glyco_hydro_3_N_sf"/>
</dbReference>
<dbReference type="PANTHER" id="PTHR30480">
    <property type="entry name" value="BETA-HEXOSAMINIDASE-RELATED"/>
    <property type="match status" value="1"/>
</dbReference>
<dbReference type="InterPro" id="IPR001764">
    <property type="entry name" value="Glyco_hydro_3_N"/>
</dbReference>
<feature type="domain" description="Glycoside hydrolase family 3 N-terminal" evidence="6">
    <location>
        <begin position="17"/>
        <end position="303"/>
    </location>
</feature>
<evidence type="ECO:0000259" key="6">
    <source>
        <dbReference type="Pfam" id="PF00933"/>
    </source>
</evidence>
<dbReference type="InterPro" id="IPR017853">
    <property type="entry name" value="GH"/>
</dbReference>
<keyword evidence="4 7" id="KW-0378">Hydrolase</keyword>
<dbReference type="RefSeq" id="WP_209736157.1">
    <property type="nucleotide sequence ID" value="NZ_CP072611.1"/>
</dbReference>
<evidence type="ECO:0000256" key="5">
    <source>
        <dbReference type="ARBA" id="ARBA00023295"/>
    </source>
</evidence>
<evidence type="ECO:0000256" key="3">
    <source>
        <dbReference type="ARBA" id="ARBA00012663"/>
    </source>
</evidence>
<comment type="similarity">
    <text evidence="2">Belongs to the glycosyl hydrolase 3 family.</text>
</comment>
<dbReference type="GO" id="GO:0004563">
    <property type="term" value="F:beta-N-acetylhexosaminidase activity"/>
    <property type="evidence" value="ECO:0007669"/>
    <property type="project" value="UniProtKB-EC"/>
</dbReference>
<dbReference type="Gene3D" id="3.20.20.300">
    <property type="entry name" value="Glycoside hydrolase, family 3, N-terminal domain"/>
    <property type="match status" value="1"/>
</dbReference>
<protein>
    <recommendedName>
        <fullName evidence="3">beta-N-acetylhexosaminidase</fullName>
        <ecNumber evidence="3">3.2.1.52</ecNumber>
    </recommendedName>
</protein>
<reference evidence="8" key="1">
    <citation type="journal article" date="2019" name="Int. J. Syst. Evol. Microbiol.">
        <title>The Global Catalogue of Microorganisms (GCM) 10K type strain sequencing project: providing services to taxonomists for standard genome sequencing and annotation.</title>
        <authorList>
            <consortium name="The Broad Institute Genomics Platform"/>
            <consortium name="The Broad Institute Genome Sequencing Center for Infectious Disease"/>
            <person name="Wu L."/>
            <person name="Ma J."/>
        </authorList>
    </citation>
    <scope>NUCLEOTIDE SEQUENCE [LARGE SCALE GENOMIC DNA]</scope>
    <source>
        <strain evidence="8">ZS-35-S2</strain>
    </source>
</reference>
<dbReference type="PANTHER" id="PTHR30480:SF13">
    <property type="entry name" value="BETA-HEXOSAMINIDASE"/>
    <property type="match status" value="1"/>
</dbReference>
<dbReference type="Proteomes" id="UP001597371">
    <property type="component" value="Unassembled WGS sequence"/>
</dbReference>
<keyword evidence="5 7" id="KW-0326">Glycosidase</keyword>
<dbReference type="EMBL" id="JBHUIJ010000002">
    <property type="protein sequence ID" value="MFD2235893.1"/>
    <property type="molecule type" value="Genomic_DNA"/>
</dbReference>
<comment type="catalytic activity">
    <reaction evidence="1">
        <text>Hydrolysis of terminal non-reducing N-acetyl-D-hexosamine residues in N-acetyl-beta-D-hexosaminides.</text>
        <dbReference type="EC" id="3.2.1.52"/>
    </reaction>
</comment>
<name>A0ABW5CGJ5_9HYPH</name>
<evidence type="ECO:0000256" key="1">
    <source>
        <dbReference type="ARBA" id="ARBA00001231"/>
    </source>
</evidence>
<keyword evidence="8" id="KW-1185">Reference proteome</keyword>
<evidence type="ECO:0000313" key="8">
    <source>
        <dbReference type="Proteomes" id="UP001597371"/>
    </source>
</evidence>
<dbReference type="InterPro" id="IPR050226">
    <property type="entry name" value="NagZ_Beta-hexosaminidase"/>
</dbReference>
<proteinExistence type="inferred from homology"/>
<sequence>MNGSKAWIAGCAGRSLNRDERSFFADERPFGFILFRRNIAEPNQLSDLVAELKDAGGGDLTPVFVDQEGGRIQRLRPPLAPNRPAAEMIGALFRRDEEAGLRAAWLHARLLAADLMEYGINANCVPCLDVPVEGAHSVIGDRAYSSEPQIVAELGRAAAQGTMAGGVLPVMKHIPGHGRGNADSHEELPFVDAARGELEEHDFPPFAALRDLPAAMTAHILFRALDPLWPATLSPAIIEEVVRGTIGFTGLLMTDDISMKALKGDFALRSRQAIEAGCDVVLHCNGDFDEMRRVAAGVPTLEGDAAQRAGKARDVIKAAPSTDDVQALGEEFLELTATMA</sequence>
<organism evidence="7 8">
    <name type="scientific">Aureimonas populi</name>
    <dbReference type="NCBI Taxonomy" id="1701758"/>
    <lineage>
        <taxon>Bacteria</taxon>
        <taxon>Pseudomonadati</taxon>
        <taxon>Pseudomonadota</taxon>
        <taxon>Alphaproteobacteria</taxon>
        <taxon>Hyphomicrobiales</taxon>
        <taxon>Aurantimonadaceae</taxon>
        <taxon>Aureimonas</taxon>
    </lineage>
</organism>
<evidence type="ECO:0000256" key="4">
    <source>
        <dbReference type="ARBA" id="ARBA00022801"/>
    </source>
</evidence>
<dbReference type="Pfam" id="PF00933">
    <property type="entry name" value="Glyco_hydro_3"/>
    <property type="match status" value="1"/>
</dbReference>
<comment type="caution">
    <text evidence="7">The sequence shown here is derived from an EMBL/GenBank/DDBJ whole genome shotgun (WGS) entry which is preliminary data.</text>
</comment>
<accession>A0ABW5CGJ5</accession>
<gene>
    <name evidence="7" type="primary">nagZ</name>
    <name evidence="7" type="ORF">ACFSKQ_00255</name>
</gene>
<dbReference type="SUPFAM" id="SSF51445">
    <property type="entry name" value="(Trans)glycosidases"/>
    <property type="match status" value="1"/>
</dbReference>
<evidence type="ECO:0000313" key="7">
    <source>
        <dbReference type="EMBL" id="MFD2235893.1"/>
    </source>
</evidence>
<evidence type="ECO:0000256" key="2">
    <source>
        <dbReference type="ARBA" id="ARBA00005336"/>
    </source>
</evidence>
<dbReference type="EC" id="3.2.1.52" evidence="3"/>